<evidence type="ECO:0000313" key="10">
    <source>
        <dbReference type="Proteomes" id="UP000050865"/>
    </source>
</evidence>
<dbReference type="STRING" id="1423730.FC75_GL002257"/>
<evidence type="ECO:0000256" key="5">
    <source>
        <dbReference type="ARBA" id="ARBA00023288"/>
    </source>
</evidence>
<evidence type="ECO:0000256" key="2">
    <source>
        <dbReference type="ARBA" id="ARBA00022729"/>
    </source>
</evidence>
<organism evidence="9 10">
    <name type="scientific">Lacticaseibacillus camelliae DSM 22697 = JCM 13995</name>
    <dbReference type="NCBI Taxonomy" id="1423730"/>
    <lineage>
        <taxon>Bacteria</taxon>
        <taxon>Bacillati</taxon>
        <taxon>Bacillota</taxon>
        <taxon>Bacilli</taxon>
        <taxon>Lactobacillales</taxon>
        <taxon>Lactobacillaceae</taxon>
        <taxon>Lacticaseibacillus</taxon>
    </lineage>
</organism>
<sequence>MKLRFKVLAVAAVALGTLLAGCGKSASAAPKTQNVSVGIVGADKTVWKAVQKQLDKENAHINLKIKEFGDYNQPNSSVEAGDIDLNAFQHQFFLDNWNKSNKGNLVSIGKTVLAPLAVYSKKISSLNDLKKGDTVSIPNDPTNEGRALELLETAGFITLKNTELPTPADIKTNKLDLKVKPLDAAQLPRTLADVDASVINSGIAVDAKLNPEKAIYREKITKKSQPWINIIVARKQDRNNKTYKKIVKAYQTKAVANVIKKTYKSTEVPAWNYKF</sequence>
<dbReference type="PIRSF" id="PIRSF002854">
    <property type="entry name" value="MetQ"/>
    <property type="match status" value="1"/>
</dbReference>
<comment type="similarity">
    <text evidence="6">Belongs to the nlpA lipoprotein family.</text>
</comment>
<evidence type="ECO:0000256" key="7">
    <source>
        <dbReference type="PIRSR" id="PIRSR002854-1"/>
    </source>
</evidence>
<dbReference type="GO" id="GO:0016020">
    <property type="term" value="C:membrane"/>
    <property type="evidence" value="ECO:0007669"/>
    <property type="project" value="UniProtKB-SubCell"/>
</dbReference>
<keyword evidence="2 8" id="KW-0732">Signal</keyword>
<dbReference type="SUPFAM" id="SSF53850">
    <property type="entry name" value="Periplasmic binding protein-like II"/>
    <property type="match status" value="1"/>
</dbReference>
<evidence type="ECO:0000313" key="9">
    <source>
        <dbReference type="EMBL" id="KRN21455.1"/>
    </source>
</evidence>
<feature type="lipid moiety-binding region" description="S-diacylglycerol cysteine" evidence="7">
    <location>
        <position position="22"/>
    </location>
</feature>
<protein>
    <recommendedName>
        <fullName evidence="6">Lipoprotein</fullName>
    </recommendedName>
</protein>
<dbReference type="Proteomes" id="UP000050865">
    <property type="component" value="Unassembled WGS sequence"/>
</dbReference>
<proteinExistence type="inferred from homology"/>
<evidence type="ECO:0000256" key="8">
    <source>
        <dbReference type="SAM" id="SignalP"/>
    </source>
</evidence>
<feature type="chain" id="PRO_5006416684" description="Lipoprotein" evidence="8">
    <location>
        <begin position="29"/>
        <end position="275"/>
    </location>
</feature>
<dbReference type="PROSITE" id="PS51257">
    <property type="entry name" value="PROKAR_LIPOPROTEIN"/>
    <property type="match status" value="1"/>
</dbReference>
<feature type="signal peptide" evidence="8">
    <location>
        <begin position="1"/>
        <end position="28"/>
    </location>
</feature>
<evidence type="ECO:0000256" key="6">
    <source>
        <dbReference type="PIRNR" id="PIRNR002854"/>
    </source>
</evidence>
<dbReference type="RefSeq" id="WP_056989658.1">
    <property type="nucleotide sequence ID" value="NZ_AYZJ01000050.1"/>
</dbReference>
<comment type="caution">
    <text evidence="9">The sequence shown here is derived from an EMBL/GenBank/DDBJ whole genome shotgun (WGS) entry which is preliminary data.</text>
</comment>
<dbReference type="InterPro" id="IPR004872">
    <property type="entry name" value="Lipoprotein_NlpA"/>
</dbReference>
<evidence type="ECO:0000256" key="3">
    <source>
        <dbReference type="ARBA" id="ARBA00023136"/>
    </source>
</evidence>
<name>A0A0R2EYL2_9LACO</name>
<gene>
    <name evidence="9" type="ORF">FC75_GL002257</name>
</gene>
<dbReference type="PANTHER" id="PTHR30429:SF3">
    <property type="entry name" value="LIPOPROTEIN"/>
    <property type="match status" value="1"/>
</dbReference>
<keyword evidence="3" id="KW-0472">Membrane</keyword>
<reference evidence="9 10" key="1">
    <citation type="journal article" date="2015" name="Genome Announc.">
        <title>Expanding the biotechnology potential of lactobacilli through comparative genomics of 213 strains and associated genera.</title>
        <authorList>
            <person name="Sun Z."/>
            <person name="Harris H.M."/>
            <person name="McCann A."/>
            <person name="Guo C."/>
            <person name="Argimon S."/>
            <person name="Zhang W."/>
            <person name="Yang X."/>
            <person name="Jeffery I.B."/>
            <person name="Cooney J.C."/>
            <person name="Kagawa T.F."/>
            <person name="Liu W."/>
            <person name="Song Y."/>
            <person name="Salvetti E."/>
            <person name="Wrobel A."/>
            <person name="Rasinkangas P."/>
            <person name="Parkhill J."/>
            <person name="Rea M.C."/>
            <person name="O'Sullivan O."/>
            <person name="Ritari J."/>
            <person name="Douillard F.P."/>
            <person name="Paul Ross R."/>
            <person name="Yang R."/>
            <person name="Briner A.E."/>
            <person name="Felis G.E."/>
            <person name="de Vos W.M."/>
            <person name="Barrangou R."/>
            <person name="Klaenhammer T.R."/>
            <person name="Caufield P.W."/>
            <person name="Cui Y."/>
            <person name="Zhang H."/>
            <person name="O'Toole P.W."/>
        </authorList>
    </citation>
    <scope>NUCLEOTIDE SEQUENCE [LARGE SCALE GENOMIC DNA]</scope>
    <source>
        <strain evidence="9 10">DSM 22697</strain>
    </source>
</reference>
<accession>A0A0R2EYL2</accession>
<keyword evidence="5 6" id="KW-0449">Lipoprotein</keyword>
<dbReference type="Gene3D" id="3.40.190.10">
    <property type="entry name" value="Periplasmic binding protein-like II"/>
    <property type="match status" value="2"/>
</dbReference>
<dbReference type="AlphaFoldDB" id="A0A0R2EYL2"/>
<evidence type="ECO:0000256" key="1">
    <source>
        <dbReference type="ARBA" id="ARBA00004635"/>
    </source>
</evidence>
<dbReference type="EMBL" id="AYZJ01000050">
    <property type="protein sequence ID" value="KRN21455.1"/>
    <property type="molecule type" value="Genomic_DNA"/>
</dbReference>
<dbReference type="PANTHER" id="PTHR30429">
    <property type="entry name" value="D-METHIONINE-BINDING LIPOPROTEIN METQ"/>
    <property type="match status" value="1"/>
</dbReference>
<dbReference type="PATRIC" id="fig|1423730.4.peg.2345"/>
<dbReference type="Pfam" id="PF03180">
    <property type="entry name" value="Lipoprotein_9"/>
    <property type="match status" value="1"/>
</dbReference>
<keyword evidence="10" id="KW-1185">Reference proteome</keyword>
<comment type="subcellular location">
    <subcellularLocation>
        <location evidence="1">Membrane</location>
        <topology evidence="1">Lipid-anchor</topology>
    </subcellularLocation>
</comment>
<evidence type="ECO:0000256" key="4">
    <source>
        <dbReference type="ARBA" id="ARBA00023139"/>
    </source>
</evidence>
<keyword evidence="4" id="KW-0564">Palmitate</keyword>